<keyword evidence="1" id="KW-0067">ATP-binding</keyword>
<reference evidence="1 2" key="1">
    <citation type="submission" date="2018-10" db="EMBL/GenBank/DDBJ databases">
        <title>Sinomicrobium pectinilyticum sp. nov., a pectinase-producing bacterium isolated from alkaline and saline soil, and emended description of the genus Sinomicrobium.</title>
        <authorList>
            <person name="Cheng B."/>
            <person name="Li C."/>
            <person name="Lai Q."/>
            <person name="Du M."/>
            <person name="Shao Z."/>
            <person name="Xu P."/>
            <person name="Yang C."/>
        </authorList>
    </citation>
    <scope>NUCLEOTIDE SEQUENCE [LARGE SCALE GENOMIC DNA]</scope>
    <source>
        <strain evidence="1 2">5DNS001</strain>
    </source>
</reference>
<organism evidence="1 2">
    <name type="scientific">Sinomicrobium pectinilyticum</name>
    <dbReference type="NCBI Taxonomy" id="1084421"/>
    <lineage>
        <taxon>Bacteria</taxon>
        <taxon>Pseudomonadati</taxon>
        <taxon>Bacteroidota</taxon>
        <taxon>Flavobacteriia</taxon>
        <taxon>Flavobacteriales</taxon>
        <taxon>Flavobacteriaceae</taxon>
        <taxon>Sinomicrobium</taxon>
    </lineage>
</organism>
<name>A0A3N0EWQ7_SINP1</name>
<dbReference type="EMBL" id="RJTM01000018">
    <property type="protein sequence ID" value="RNL92281.1"/>
    <property type="molecule type" value="Genomic_DNA"/>
</dbReference>
<dbReference type="InterPro" id="IPR027417">
    <property type="entry name" value="P-loop_NTPase"/>
</dbReference>
<dbReference type="AlphaFoldDB" id="A0A3N0EWQ7"/>
<protein>
    <submittedName>
        <fullName evidence="1">ATP-binding protein</fullName>
    </submittedName>
</protein>
<accession>A0A3N0EWQ7</accession>
<evidence type="ECO:0000313" key="2">
    <source>
        <dbReference type="Proteomes" id="UP000267469"/>
    </source>
</evidence>
<comment type="caution">
    <text evidence="1">The sequence shown here is derived from an EMBL/GenBank/DDBJ whole genome shotgun (WGS) entry which is preliminary data.</text>
</comment>
<gene>
    <name evidence="1" type="ORF">ED312_03725</name>
</gene>
<keyword evidence="1" id="KW-0547">Nucleotide-binding</keyword>
<dbReference type="SUPFAM" id="SSF52540">
    <property type="entry name" value="P-loop containing nucleoside triphosphate hydrolases"/>
    <property type="match status" value="1"/>
</dbReference>
<evidence type="ECO:0000313" key="1">
    <source>
        <dbReference type="EMBL" id="RNL92281.1"/>
    </source>
</evidence>
<dbReference type="Gene3D" id="3.40.50.300">
    <property type="entry name" value="P-loop containing nucleotide triphosphate hydrolases"/>
    <property type="match status" value="1"/>
</dbReference>
<dbReference type="RefSeq" id="WP_123214668.1">
    <property type="nucleotide sequence ID" value="NZ_RJTM01000018.1"/>
</dbReference>
<dbReference type="OrthoDB" id="1023918at2"/>
<dbReference type="GO" id="GO:0005524">
    <property type="term" value="F:ATP binding"/>
    <property type="evidence" value="ECO:0007669"/>
    <property type="project" value="UniProtKB-KW"/>
</dbReference>
<sequence>MGKKITSIAINNFRGYFGEYDPINMPNGENLLVYGENGSGKSSLYKALNNFFASSRDTSVQYIKNRYLPYDPGGIKLQFSDYDTSTNQILSGTEASHLFSDVNSDHNVLFIQNTALIKGFLDYTDLLKVYFHNEPEPNLFELIILNLLGEHIPHSTGGNFRFKERWKQLQNDLTTNAYTRNDRCHKNAIAFLPTFETHLKGTLDEVFTILNKYLSNYFDELNIELSYSLEPLTFNYGYKWEWYTTSVFKLQVIKDGILIDGGYNDFLNEARLSAIAICLYLASLRTNPASVELKVIFLDDVFIGLDSGNRIPILKILRNEFTDYQKFISTYDRHWYELAKKYFASSINEKWKVIEMYVGHDSDPISNNKINKPIVIEGDSYFDKAIKYLNHRLAPDYPAAANYFRKALEELIKEFVPKWETADAENTQLPDYQLTQLVLRTKRFLANFGNSTEYVDNINSLLSALLHPLSHHEISSPLYRGELKIIQNSFIKLKEQLINLDISNNYKCCIEQGKRLKISYEIDAAANHYCFYELILKDSLTMKRNGALTPILSKVHCFADKCYGHNGTIPYKTSNPDKKNANFNYESLQDAHDRIHNFLIGTPIGAFPKALDYLTTIEYHDGTNWQPISTKILPW</sequence>
<proteinExistence type="predicted"/>
<keyword evidence="2" id="KW-1185">Reference proteome</keyword>
<dbReference type="Proteomes" id="UP000267469">
    <property type="component" value="Unassembled WGS sequence"/>
</dbReference>